<sequence>MAFCKKGKILLTLKFIISDFRSLVRTSNANPCGIDAHIGRFIHGEGFNSRGPMIGFEKSPANSWTSRPAEDGVAAKWVGPQTLFNSNDGVLPVHLIEQFRNSSIGRFLIIYNPHVLTNKLETDKLRSGCEQTGTLLYSLEKMDS</sequence>
<comment type="caution">
    <text evidence="1">The sequence shown here is derived from an EMBL/GenBank/DDBJ whole genome shotgun (WGS) entry which is preliminary data.</text>
</comment>
<protein>
    <submittedName>
        <fullName evidence="1">Uncharacterized protein</fullName>
    </submittedName>
</protein>
<evidence type="ECO:0000313" key="1">
    <source>
        <dbReference type="EMBL" id="KAK6626371.1"/>
    </source>
</evidence>
<gene>
    <name evidence="1" type="ORF">RUM43_006682</name>
</gene>
<name>A0AAN8PBT2_POLSC</name>
<accession>A0AAN8PBT2</accession>
<reference evidence="1 2" key="1">
    <citation type="submission" date="2023-10" db="EMBL/GenBank/DDBJ databases">
        <title>Genomes of two closely related lineages of the louse Polyplax serrata with different host specificities.</title>
        <authorList>
            <person name="Martinu J."/>
            <person name="Tarabai H."/>
            <person name="Stefka J."/>
            <person name="Hypsa V."/>
        </authorList>
    </citation>
    <scope>NUCLEOTIDE SEQUENCE [LARGE SCALE GENOMIC DNA]</scope>
    <source>
        <strain evidence="1">HR10_N</strain>
    </source>
</reference>
<dbReference type="EMBL" id="JAWJWE010000037">
    <property type="protein sequence ID" value="KAK6626371.1"/>
    <property type="molecule type" value="Genomic_DNA"/>
</dbReference>
<dbReference type="Proteomes" id="UP001372834">
    <property type="component" value="Unassembled WGS sequence"/>
</dbReference>
<evidence type="ECO:0000313" key="2">
    <source>
        <dbReference type="Proteomes" id="UP001372834"/>
    </source>
</evidence>
<proteinExistence type="predicted"/>
<dbReference type="AlphaFoldDB" id="A0AAN8PBT2"/>
<organism evidence="1 2">
    <name type="scientific">Polyplax serrata</name>
    <name type="common">Common mouse louse</name>
    <dbReference type="NCBI Taxonomy" id="468196"/>
    <lineage>
        <taxon>Eukaryota</taxon>
        <taxon>Metazoa</taxon>
        <taxon>Ecdysozoa</taxon>
        <taxon>Arthropoda</taxon>
        <taxon>Hexapoda</taxon>
        <taxon>Insecta</taxon>
        <taxon>Pterygota</taxon>
        <taxon>Neoptera</taxon>
        <taxon>Paraneoptera</taxon>
        <taxon>Psocodea</taxon>
        <taxon>Troctomorpha</taxon>
        <taxon>Phthiraptera</taxon>
        <taxon>Anoplura</taxon>
        <taxon>Polyplacidae</taxon>
        <taxon>Polyplax</taxon>
    </lineage>
</organism>